<protein>
    <submittedName>
        <fullName evidence="2">FixH family protein</fullName>
    </submittedName>
</protein>
<dbReference type="InterPro" id="IPR008620">
    <property type="entry name" value="FixH"/>
</dbReference>
<dbReference type="Pfam" id="PF05751">
    <property type="entry name" value="FixH"/>
    <property type="match status" value="1"/>
</dbReference>
<comment type="caution">
    <text evidence="2">The sequence shown here is derived from an EMBL/GenBank/DDBJ whole genome shotgun (WGS) entry which is preliminary data.</text>
</comment>
<dbReference type="Proteomes" id="UP000664417">
    <property type="component" value="Unassembled WGS sequence"/>
</dbReference>
<reference evidence="2" key="1">
    <citation type="submission" date="2021-03" db="EMBL/GenBank/DDBJ databases">
        <authorList>
            <person name="Wang G."/>
        </authorList>
    </citation>
    <scope>NUCLEOTIDE SEQUENCE</scope>
    <source>
        <strain evidence="2">KCTC 12899</strain>
    </source>
</reference>
<evidence type="ECO:0000256" key="1">
    <source>
        <dbReference type="SAM" id="Phobius"/>
    </source>
</evidence>
<name>A0A8J7Q3Z7_9BACT</name>
<dbReference type="AlphaFoldDB" id="A0A8J7Q3Z7"/>
<keyword evidence="3" id="KW-1185">Reference proteome</keyword>
<keyword evidence="1" id="KW-0472">Membrane</keyword>
<proteinExistence type="predicted"/>
<sequence>MNYWKYIVMSLLGACMVFHLSAVYYISGRNFELTSKDYYAHEQVYQQTLDTYRAARDWTMQHRFDDSGRFLVHLVGPNPEEAVKTVSATLVRPNGSAADLQLDLEPAESGWWSVALPNQPASGNWNLGVAAQTDQGPIAFRRKIRVD</sequence>
<keyword evidence="1" id="KW-1133">Transmembrane helix</keyword>
<gene>
    <name evidence="2" type="ORF">J3U88_05475</name>
</gene>
<feature type="transmembrane region" description="Helical" evidence="1">
    <location>
        <begin position="6"/>
        <end position="26"/>
    </location>
</feature>
<accession>A0A8J7Q3Z7</accession>
<keyword evidence="1" id="KW-0812">Transmembrane</keyword>
<organism evidence="2 3">
    <name type="scientific">Acanthopleuribacter pedis</name>
    <dbReference type="NCBI Taxonomy" id="442870"/>
    <lineage>
        <taxon>Bacteria</taxon>
        <taxon>Pseudomonadati</taxon>
        <taxon>Acidobacteriota</taxon>
        <taxon>Holophagae</taxon>
        <taxon>Acanthopleuribacterales</taxon>
        <taxon>Acanthopleuribacteraceae</taxon>
        <taxon>Acanthopleuribacter</taxon>
    </lineage>
</organism>
<evidence type="ECO:0000313" key="2">
    <source>
        <dbReference type="EMBL" id="MBO1317904.1"/>
    </source>
</evidence>
<evidence type="ECO:0000313" key="3">
    <source>
        <dbReference type="Proteomes" id="UP000664417"/>
    </source>
</evidence>
<dbReference type="EMBL" id="JAFREP010000004">
    <property type="protein sequence ID" value="MBO1317904.1"/>
    <property type="molecule type" value="Genomic_DNA"/>
</dbReference>
<dbReference type="RefSeq" id="WP_207857406.1">
    <property type="nucleotide sequence ID" value="NZ_JAFREP010000004.1"/>
</dbReference>